<dbReference type="OrthoDB" id="541052at2759"/>
<name>A0A1Y2AHD2_9TREE</name>
<dbReference type="EMBL" id="MCFC01000100">
    <property type="protein sequence ID" value="ORY21979.1"/>
    <property type="molecule type" value="Genomic_DNA"/>
</dbReference>
<sequence length="623" mass="71294">MLYALLAALIYLAVIRPLLHPHSESIDSSDLASPSASTSSGKRKPLHQRRTAARAPLPPHVVFKTTPPHPIEHGLLKVDPESKLHPIYQLIRDAREQWDQKVQRQSKSLRAAVDEYQRRYHQRPPKGFDKWWAYVVENDVQMPDEYDQINRDLLPFRALSPTDLRNRITAAAHSKDTYTLKIKRGSLRTSAMYDDAEINGADARLAGQAELIRPIASFLPDLEVVYSVHDTPMNLISWDHRRELLEHVEEDEWIAADDEIDLTLRGFSNACPPNSPMRKFNRYAQLTSPTPRTSLETKKFVSSHSELFDLCAHPELVPLHGAVSGKNPVVHQLQPIFSLSKTNFHADVLGVPTEQWVEDIPDLIPFEKRKNDRLMWRGSNTGAFHSSSTTWSNSHRARLVRFANWDGSAGDNRWGAELGVHLLPRPKAMSKGGGKTLKQGVEDVDWLKVMEWMDVGFVGKPIQCEDADGTCQTLSEEFPWLPMMSQEDALQFKYIVDVDGNAWSARFKRLLTSGSLIFKSTIMPEWWTDRIQPWVHYVPIQMDYSDLYDALTFFRPDPAHPGAEATLGADIAAEGREWSLTHWRKEDMVAYVFRLYLEWGRLVADRRGAMGFEYDEDMEMLRH</sequence>
<dbReference type="SMART" id="SM00672">
    <property type="entry name" value="CAP10"/>
    <property type="match status" value="1"/>
</dbReference>
<feature type="compositionally biased region" description="Low complexity" evidence="1">
    <location>
        <begin position="26"/>
        <end position="40"/>
    </location>
</feature>
<proteinExistence type="predicted"/>
<dbReference type="InterPro" id="IPR006598">
    <property type="entry name" value="CAP10"/>
</dbReference>
<dbReference type="Pfam" id="PF05686">
    <property type="entry name" value="Glyco_transf_90"/>
    <property type="match status" value="1"/>
</dbReference>
<dbReference type="Proteomes" id="UP000193986">
    <property type="component" value="Unassembled WGS sequence"/>
</dbReference>
<dbReference type="InterPro" id="IPR051091">
    <property type="entry name" value="O-Glucosyltr/Glycosyltrsf_90"/>
</dbReference>
<dbReference type="InParanoid" id="A0A1Y2AHD2"/>
<keyword evidence="2" id="KW-0732">Signal</keyword>
<evidence type="ECO:0000259" key="3">
    <source>
        <dbReference type="SMART" id="SM00672"/>
    </source>
</evidence>
<evidence type="ECO:0000256" key="2">
    <source>
        <dbReference type="SAM" id="SignalP"/>
    </source>
</evidence>
<dbReference type="PANTHER" id="PTHR12203:SF118">
    <property type="entry name" value="BETA-1,2-XYLOSYLTRANSFERASE 1"/>
    <property type="match status" value="1"/>
</dbReference>
<protein>
    <recommendedName>
        <fullName evidence="3">Glycosyl transferase CAP10 domain-containing protein</fullName>
    </recommendedName>
</protein>
<feature type="region of interest" description="Disordered" evidence="1">
    <location>
        <begin position="24"/>
        <end position="61"/>
    </location>
</feature>
<reference evidence="4 5" key="1">
    <citation type="submission" date="2016-07" db="EMBL/GenBank/DDBJ databases">
        <title>Pervasive Adenine N6-methylation of Active Genes in Fungi.</title>
        <authorList>
            <consortium name="DOE Joint Genome Institute"/>
            <person name="Mondo S.J."/>
            <person name="Dannebaum R.O."/>
            <person name="Kuo R.C."/>
            <person name="Labutti K."/>
            <person name="Haridas S."/>
            <person name="Kuo A."/>
            <person name="Salamov A."/>
            <person name="Ahrendt S.R."/>
            <person name="Lipzen A."/>
            <person name="Sullivan W."/>
            <person name="Andreopoulos W.B."/>
            <person name="Clum A."/>
            <person name="Lindquist E."/>
            <person name="Daum C."/>
            <person name="Ramamoorthy G.K."/>
            <person name="Gryganskyi A."/>
            <person name="Culley D."/>
            <person name="Magnuson J.K."/>
            <person name="James T.Y."/>
            <person name="O'Malley M.A."/>
            <person name="Stajich J.E."/>
            <person name="Spatafora J.W."/>
            <person name="Visel A."/>
            <person name="Grigoriev I.V."/>
        </authorList>
    </citation>
    <scope>NUCLEOTIDE SEQUENCE [LARGE SCALE GENOMIC DNA]</scope>
    <source>
        <strain evidence="4 5">68-887.2</strain>
    </source>
</reference>
<feature type="domain" description="Glycosyl transferase CAP10" evidence="3">
    <location>
        <begin position="304"/>
        <end position="599"/>
    </location>
</feature>
<organism evidence="4 5">
    <name type="scientific">Naematelia encephala</name>
    <dbReference type="NCBI Taxonomy" id="71784"/>
    <lineage>
        <taxon>Eukaryota</taxon>
        <taxon>Fungi</taxon>
        <taxon>Dikarya</taxon>
        <taxon>Basidiomycota</taxon>
        <taxon>Agaricomycotina</taxon>
        <taxon>Tremellomycetes</taxon>
        <taxon>Tremellales</taxon>
        <taxon>Naemateliaceae</taxon>
        <taxon>Naematelia</taxon>
    </lineage>
</organism>
<gene>
    <name evidence="4" type="ORF">BCR39DRAFT_474188</name>
</gene>
<feature type="compositionally biased region" description="Basic residues" evidence="1">
    <location>
        <begin position="41"/>
        <end position="52"/>
    </location>
</feature>
<comment type="caution">
    <text evidence="4">The sequence shown here is derived from an EMBL/GenBank/DDBJ whole genome shotgun (WGS) entry which is preliminary data.</text>
</comment>
<accession>A0A1Y2AHD2</accession>
<dbReference type="PANTHER" id="PTHR12203">
    <property type="entry name" value="KDEL LYS-ASP-GLU-LEU CONTAINING - RELATED"/>
    <property type="match status" value="1"/>
</dbReference>
<keyword evidence="5" id="KW-1185">Reference proteome</keyword>
<evidence type="ECO:0000256" key="1">
    <source>
        <dbReference type="SAM" id="MobiDB-lite"/>
    </source>
</evidence>
<feature type="chain" id="PRO_5012914755" description="Glycosyl transferase CAP10 domain-containing protein" evidence="2">
    <location>
        <begin position="18"/>
        <end position="623"/>
    </location>
</feature>
<feature type="signal peptide" evidence="2">
    <location>
        <begin position="1"/>
        <end position="17"/>
    </location>
</feature>
<dbReference type="AlphaFoldDB" id="A0A1Y2AHD2"/>
<evidence type="ECO:0000313" key="4">
    <source>
        <dbReference type="EMBL" id="ORY21979.1"/>
    </source>
</evidence>
<evidence type="ECO:0000313" key="5">
    <source>
        <dbReference type="Proteomes" id="UP000193986"/>
    </source>
</evidence>